<evidence type="ECO:0000313" key="2">
    <source>
        <dbReference type="EMBL" id="NOH17196.1"/>
    </source>
</evidence>
<dbReference type="InterPro" id="IPR002931">
    <property type="entry name" value="Transglutaminase-like"/>
</dbReference>
<reference evidence="2 3" key="1">
    <citation type="submission" date="2020-05" db="EMBL/GenBank/DDBJ databases">
        <title>Draft genome sequence of Clostridium cochlearium strain AGROS13 isolated from a sheep dairy farm in New Zealand.</title>
        <authorList>
            <person name="Gupta T.B."/>
            <person name="Jauregui R."/>
            <person name="Risson A.N."/>
            <person name="Brightwell G."/>
            <person name="Maclean P."/>
        </authorList>
    </citation>
    <scope>NUCLEOTIDE SEQUENCE [LARGE SCALE GENOMIC DNA]</scope>
    <source>
        <strain evidence="2 3">AGROS13</strain>
    </source>
</reference>
<dbReference type="AlphaFoldDB" id="A0A7Y3Y0C6"/>
<evidence type="ECO:0000259" key="1">
    <source>
        <dbReference type="Pfam" id="PF01841"/>
    </source>
</evidence>
<dbReference type="Pfam" id="PF01841">
    <property type="entry name" value="Transglut_core"/>
    <property type="match status" value="1"/>
</dbReference>
<dbReference type="InterPro" id="IPR038765">
    <property type="entry name" value="Papain-like_cys_pep_sf"/>
</dbReference>
<dbReference type="RefSeq" id="WP_171304036.1">
    <property type="nucleotide sequence ID" value="NZ_JABFIF010000039.1"/>
</dbReference>
<dbReference type="Proteomes" id="UP000528432">
    <property type="component" value="Unassembled WGS sequence"/>
</dbReference>
<sequence>MENCDFKGILKKIIVCSLIVATVSVNFIGCDNKKSQEGVFTTKWENFYEGDNIVFYYELEKDPNLQKLKAKYDLDEVVKDSADELDKALNIMNWINHKMEFNKGSISTKEDAVSILKQAENNSSFSDREFSIVFSQCASSLGLYVRKGEFRIKESQHNDKNLYYKVCEVWSSKYGKWVMLDVAGNTYMESEGKPLSAIELLNKGLDNVNTKGVKNIEKYVKKMKPYMYTYTIEIDNNIHGIPKSNSFVTYVPKGIMPEICIEGGLIRPTIFVNRDVVFNKPPTTAKKQSENKDKIPTLILSKKTLQDNKKDNEIILYGAAFKDSGMLKGFYISINNNEWMEINNYFTIPLKEGENNIRLSLDKKNVIREVNLKYVADEK</sequence>
<protein>
    <recommendedName>
        <fullName evidence="1">Transglutaminase-like domain-containing protein</fullName>
    </recommendedName>
</protein>
<comment type="caution">
    <text evidence="2">The sequence shown here is derived from an EMBL/GenBank/DDBJ whole genome shotgun (WGS) entry which is preliminary data.</text>
</comment>
<evidence type="ECO:0000313" key="3">
    <source>
        <dbReference type="Proteomes" id="UP000528432"/>
    </source>
</evidence>
<feature type="domain" description="Transglutaminase-like" evidence="1">
    <location>
        <begin position="76"/>
        <end position="181"/>
    </location>
</feature>
<proteinExistence type="predicted"/>
<organism evidence="2 3">
    <name type="scientific">Clostridium cochlearium</name>
    <dbReference type="NCBI Taxonomy" id="1494"/>
    <lineage>
        <taxon>Bacteria</taxon>
        <taxon>Bacillati</taxon>
        <taxon>Bacillota</taxon>
        <taxon>Clostridia</taxon>
        <taxon>Eubacteriales</taxon>
        <taxon>Clostridiaceae</taxon>
        <taxon>Clostridium</taxon>
    </lineage>
</organism>
<gene>
    <name evidence="2" type="ORF">HMJ28_12570</name>
</gene>
<dbReference type="EMBL" id="JABFIF010000039">
    <property type="protein sequence ID" value="NOH17196.1"/>
    <property type="molecule type" value="Genomic_DNA"/>
</dbReference>
<name>A0A7Y3Y0C6_CLOCO</name>
<accession>A0A7Y3Y0C6</accession>
<dbReference type="SUPFAM" id="SSF54001">
    <property type="entry name" value="Cysteine proteinases"/>
    <property type="match status" value="1"/>
</dbReference>